<sequence length="308" mass="34279">MSLSSSETDINKGLGKLQLTSGAVQEEKSMDDVHSCKKTLSIKDLPDDCLSHVYKRLKSGTDHSSFGLDCHLWLDSQRNNHESLWDIDDSKCSLRRLDSGASKYTDKKMSLIFSSFPHLASVGLKGSHITNKGFEIMVQCCARGFLIQNCLELHSIRISYCRSVTGIGCLGCQKTLTNVYVVDVPKLTTEGIKAIASGSGLQHLCLSGNPVNNEAVITISKSCPVLKVLQLTSCHEVQLEGWKAIGLYCRNLKFLYIFECLKLCDQGMEALCYGSNKLSYLSVYPWSDFARELFKRERPNVRLIGCSR</sequence>
<dbReference type="GO" id="GO:0019005">
    <property type="term" value="C:SCF ubiquitin ligase complex"/>
    <property type="evidence" value="ECO:0007669"/>
    <property type="project" value="TreeGrafter"/>
</dbReference>
<evidence type="ECO:0000313" key="1">
    <source>
        <dbReference type="EMBL" id="KAI3958050.1"/>
    </source>
</evidence>
<dbReference type="GO" id="GO:0031146">
    <property type="term" value="P:SCF-dependent proteasomal ubiquitin-dependent protein catabolic process"/>
    <property type="evidence" value="ECO:0007669"/>
    <property type="project" value="TreeGrafter"/>
</dbReference>
<accession>A0AAD4TIG2</accession>
<comment type="caution">
    <text evidence="1">The sequence shown here is derived from an EMBL/GenBank/DDBJ whole genome shotgun (WGS) entry which is preliminary data.</text>
</comment>
<dbReference type="SMART" id="SM00367">
    <property type="entry name" value="LRR_CC"/>
    <property type="match status" value="5"/>
</dbReference>
<name>A0AAD4TIG2_9MAGN</name>
<gene>
    <name evidence="1" type="ORF">MKW98_020692</name>
</gene>
<dbReference type="AlphaFoldDB" id="A0AAD4TIG2"/>
<proteinExistence type="predicted"/>
<dbReference type="InterPro" id="IPR006553">
    <property type="entry name" value="Leu-rich_rpt_Cys-con_subtyp"/>
</dbReference>
<dbReference type="Gene3D" id="3.80.10.10">
    <property type="entry name" value="Ribonuclease Inhibitor"/>
    <property type="match status" value="2"/>
</dbReference>
<dbReference type="PANTHER" id="PTHR13318">
    <property type="entry name" value="PARTNER OF PAIRED, ISOFORM B-RELATED"/>
    <property type="match status" value="1"/>
</dbReference>
<dbReference type="InterPro" id="IPR032675">
    <property type="entry name" value="LRR_dom_sf"/>
</dbReference>
<dbReference type="SUPFAM" id="SSF52047">
    <property type="entry name" value="RNI-like"/>
    <property type="match status" value="1"/>
</dbReference>
<protein>
    <submittedName>
        <fullName evidence="1">Uncharacterized protein</fullName>
    </submittedName>
</protein>
<dbReference type="EMBL" id="JAJJMB010001184">
    <property type="protein sequence ID" value="KAI3958050.1"/>
    <property type="molecule type" value="Genomic_DNA"/>
</dbReference>
<dbReference type="PANTHER" id="PTHR13318:SF26">
    <property type="entry name" value="F-BOX_LRR-REPEAT PROTEIN 12"/>
    <property type="match status" value="1"/>
</dbReference>
<organism evidence="1 2">
    <name type="scientific">Papaver atlanticum</name>
    <dbReference type="NCBI Taxonomy" id="357466"/>
    <lineage>
        <taxon>Eukaryota</taxon>
        <taxon>Viridiplantae</taxon>
        <taxon>Streptophyta</taxon>
        <taxon>Embryophyta</taxon>
        <taxon>Tracheophyta</taxon>
        <taxon>Spermatophyta</taxon>
        <taxon>Magnoliopsida</taxon>
        <taxon>Ranunculales</taxon>
        <taxon>Papaveraceae</taxon>
        <taxon>Papaveroideae</taxon>
        <taxon>Papaver</taxon>
    </lineage>
</organism>
<evidence type="ECO:0000313" key="2">
    <source>
        <dbReference type="Proteomes" id="UP001202328"/>
    </source>
</evidence>
<keyword evidence="2" id="KW-1185">Reference proteome</keyword>
<reference evidence="1" key="1">
    <citation type="submission" date="2022-04" db="EMBL/GenBank/DDBJ databases">
        <title>A functionally conserved STORR gene fusion in Papaver species that diverged 16.8 million years ago.</title>
        <authorList>
            <person name="Catania T."/>
        </authorList>
    </citation>
    <scope>NUCLEOTIDE SEQUENCE</scope>
    <source>
        <strain evidence="1">S-188037</strain>
    </source>
</reference>
<dbReference type="Proteomes" id="UP001202328">
    <property type="component" value="Unassembled WGS sequence"/>
</dbReference>